<dbReference type="RefSeq" id="WP_142817083.1">
    <property type="nucleotide sequence ID" value="NZ_CP035503.1"/>
</dbReference>
<evidence type="ECO:0000256" key="1">
    <source>
        <dbReference type="ARBA" id="ARBA00023015"/>
    </source>
</evidence>
<keyword evidence="2" id="KW-0238">DNA-binding</keyword>
<dbReference type="InterPro" id="IPR036390">
    <property type="entry name" value="WH_DNA-bd_sf"/>
</dbReference>
<dbReference type="Gene3D" id="1.10.10.10">
    <property type="entry name" value="Winged helix-like DNA-binding domain superfamily/Winged helix DNA-binding domain"/>
    <property type="match status" value="1"/>
</dbReference>
<dbReference type="OrthoDB" id="8526125at2"/>
<dbReference type="InterPro" id="IPR036388">
    <property type="entry name" value="WH-like_DNA-bd_sf"/>
</dbReference>
<dbReference type="InterPro" id="IPR011991">
    <property type="entry name" value="ArsR-like_HTH"/>
</dbReference>
<keyword evidence="6" id="KW-1185">Reference proteome</keyword>
<gene>
    <name evidence="5" type="ORF">EUB48_00750</name>
</gene>
<keyword evidence="3" id="KW-0804">Transcription</keyword>
<dbReference type="SMART" id="SM00344">
    <property type="entry name" value="HTH_ASNC"/>
    <property type="match status" value="1"/>
</dbReference>
<reference evidence="5 6" key="1">
    <citation type="submission" date="2019-01" db="EMBL/GenBank/DDBJ databases">
        <title>Genomic insights into a novel species Rhodoferax sp.</title>
        <authorList>
            <person name="Jin L."/>
        </authorList>
    </citation>
    <scope>NUCLEOTIDE SEQUENCE [LARGE SCALE GENOMIC DNA]</scope>
    <source>
        <strain evidence="5 6">CHu59-6-5</strain>
    </source>
</reference>
<dbReference type="KEGG" id="rhf:EUB48_00750"/>
<name>A0A515D6E2_9BURK</name>
<dbReference type="CDD" id="cd00090">
    <property type="entry name" value="HTH_ARSR"/>
    <property type="match status" value="1"/>
</dbReference>
<sequence length="165" mass="18209">METLDKFDIAILHELQTDGRLTNAELAHRVGLSAAPCWRRVRALEERGYITGYQAVIDRHKIGLGVLAFVRLDADRNSGDATRQLEAAIKKLPEVIACHYISGTGTFELQVVAQDLDSFSRFALQSLINLPNVKDMHTSFSLGEVKARSALPLGHLSAVTRVITK</sequence>
<evidence type="ECO:0000256" key="2">
    <source>
        <dbReference type="ARBA" id="ARBA00023125"/>
    </source>
</evidence>
<evidence type="ECO:0000256" key="3">
    <source>
        <dbReference type="ARBA" id="ARBA00023163"/>
    </source>
</evidence>
<dbReference type="AlphaFoldDB" id="A0A515D6E2"/>
<evidence type="ECO:0000313" key="5">
    <source>
        <dbReference type="EMBL" id="QDL35985.1"/>
    </source>
</evidence>
<dbReference type="PRINTS" id="PR00033">
    <property type="entry name" value="HTHASNC"/>
</dbReference>
<dbReference type="Pfam" id="PF01037">
    <property type="entry name" value="AsnC_trans_reg"/>
    <property type="match status" value="1"/>
</dbReference>
<dbReference type="GO" id="GO:0043200">
    <property type="term" value="P:response to amino acid"/>
    <property type="evidence" value="ECO:0007669"/>
    <property type="project" value="TreeGrafter"/>
</dbReference>
<dbReference type="PANTHER" id="PTHR30154:SF46">
    <property type="entry name" value="TRANSCRIPTIONAL REGULATORY PROTEIN"/>
    <property type="match status" value="1"/>
</dbReference>
<evidence type="ECO:0000313" key="6">
    <source>
        <dbReference type="Proteomes" id="UP000316798"/>
    </source>
</evidence>
<dbReference type="PROSITE" id="PS50956">
    <property type="entry name" value="HTH_ASNC_2"/>
    <property type="match status" value="1"/>
</dbReference>
<dbReference type="SUPFAM" id="SSF46785">
    <property type="entry name" value="Winged helix' DNA-binding domain"/>
    <property type="match status" value="1"/>
</dbReference>
<dbReference type="Pfam" id="PF13412">
    <property type="entry name" value="HTH_24"/>
    <property type="match status" value="1"/>
</dbReference>
<keyword evidence="1" id="KW-0805">Transcription regulation</keyword>
<feature type="domain" description="HTH asnC-type" evidence="4">
    <location>
        <begin position="4"/>
        <end position="65"/>
    </location>
</feature>
<dbReference type="PROSITE" id="PS00519">
    <property type="entry name" value="HTH_ASNC_1"/>
    <property type="match status" value="1"/>
</dbReference>
<dbReference type="SUPFAM" id="SSF54909">
    <property type="entry name" value="Dimeric alpha+beta barrel"/>
    <property type="match status" value="1"/>
</dbReference>
<dbReference type="GO" id="GO:0043565">
    <property type="term" value="F:sequence-specific DNA binding"/>
    <property type="evidence" value="ECO:0007669"/>
    <property type="project" value="InterPro"/>
</dbReference>
<dbReference type="PANTHER" id="PTHR30154">
    <property type="entry name" value="LEUCINE-RESPONSIVE REGULATORY PROTEIN"/>
    <property type="match status" value="1"/>
</dbReference>
<dbReference type="EMBL" id="CP035503">
    <property type="protein sequence ID" value="QDL35985.1"/>
    <property type="molecule type" value="Genomic_DNA"/>
</dbReference>
<evidence type="ECO:0000259" key="4">
    <source>
        <dbReference type="PROSITE" id="PS50956"/>
    </source>
</evidence>
<dbReference type="InterPro" id="IPR011008">
    <property type="entry name" value="Dimeric_a/b-barrel"/>
</dbReference>
<accession>A0A515D6E2</accession>
<dbReference type="InterPro" id="IPR019888">
    <property type="entry name" value="Tscrpt_reg_AsnC-like"/>
</dbReference>
<dbReference type="GO" id="GO:0006355">
    <property type="term" value="P:regulation of DNA-templated transcription"/>
    <property type="evidence" value="ECO:0007669"/>
    <property type="project" value="UniProtKB-ARBA"/>
</dbReference>
<proteinExistence type="predicted"/>
<dbReference type="Gene3D" id="3.30.70.920">
    <property type="match status" value="1"/>
</dbReference>
<protein>
    <submittedName>
        <fullName evidence="5">Lrp/AsnC family transcriptional regulator</fullName>
    </submittedName>
</protein>
<dbReference type="InterPro" id="IPR019885">
    <property type="entry name" value="Tscrpt_reg_HTH_AsnC-type_CS"/>
</dbReference>
<dbReference type="InterPro" id="IPR000485">
    <property type="entry name" value="AsnC-type_HTH_dom"/>
</dbReference>
<dbReference type="Proteomes" id="UP000316798">
    <property type="component" value="Chromosome"/>
</dbReference>
<organism evidence="5 6">
    <name type="scientific">Rhodoferax sediminis</name>
    <dbReference type="NCBI Taxonomy" id="2509614"/>
    <lineage>
        <taxon>Bacteria</taxon>
        <taxon>Pseudomonadati</taxon>
        <taxon>Pseudomonadota</taxon>
        <taxon>Betaproteobacteria</taxon>
        <taxon>Burkholderiales</taxon>
        <taxon>Comamonadaceae</taxon>
        <taxon>Rhodoferax</taxon>
    </lineage>
</organism>
<dbReference type="InterPro" id="IPR019887">
    <property type="entry name" value="Tscrpt_reg_AsnC/Lrp_C"/>
</dbReference>
<dbReference type="GO" id="GO:0005829">
    <property type="term" value="C:cytosol"/>
    <property type="evidence" value="ECO:0007669"/>
    <property type="project" value="TreeGrafter"/>
</dbReference>